<dbReference type="EMBL" id="CP032157">
    <property type="protein sequence ID" value="AXY78408.1"/>
    <property type="molecule type" value="Genomic_DNA"/>
</dbReference>
<organism evidence="1 2">
    <name type="scientific">Paraflavitalea soli</name>
    <dbReference type="NCBI Taxonomy" id="2315862"/>
    <lineage>
        <taxon>Bacteria</taxon>
        <taxon>Pseudomonadati</taxon>
        <taxon>Bacteroidota</taxon>
        <taxon>Chitinophagia</taxon>
        <taxon>Chitinophagales</taxon>
        <taxon>Chitinophagaceae</taxon>
        <taxon>Paraflavitalea</taxon>
    </lineage>
</organism>
<reference evidence="1 2" key="1">
    <citation type="submission" date="2018-09" db="EMBL/GenBank/DDBJ databases">
        <title>Genome sequencing of strain 6GH32-13.</title>
        <authorList>
            <person name="Weon H.-Y."/>
            <person name="Heo J."/>
            <person name="Kwon S.-W."/>
        </authorList>
    </citation>
    <scope>NUCLEOTIDE SEQUENCE [LARGE SCALE GENOMIC DNA]</scope>
    <source>
        <strain evidence="1 2">5GH32-13</strain>
    </source>
</reference>
<evidence type="ECO:0000313" key="1">
    <source>
        <dbReference type="EMBL" id="AXY78408.1"/>
    </source>
</evidence>
<dbReference type="PANTHER" id="PTHR43857">
    <property type="entry name" value="BLR7761 PROTEIN"/>
    <property type="match status" value="1"/>
</dbReference>
<dbReference type="AlphaFoldDB" id="A0A3B7MWD8"/>
<dbReference type="Pfam" id="PF01042">
    <property type="entry name" value="Ribonuc_L-PSP"/>
    <property type="match status" value="1"/>
</dbReference>
<sequence length="138" mass="14675">MNSSIEFLSPDELLKNPAFSQVAITRGSGDTIYIYIGGQNAITKDLEIIGKGDITLQTAHALKNIETALGAAGASLDDLFKLTIYIVQGQDLRKGFAGAQDFLKKLKHPPVISGIVVAGLANPDYLVEIEAVAFSKGK</sequence>
<dbReference type="RefSeq" id="WP_119054280.1">
    <property type="nucleotide sequence ID" value="NZ_CP032157.1"/>
</dbReference>
<proteinExistence type="predicted"/>
<accession>A0A3B7MWD8</accession>
<dbReference type="KEGG" id="pseg:D3H65_32410"/>
<gene>
    <name evidence="1" type="ORF">D3H65_32410</name>
</gene>
<dbReference type="Proteomes" id="UP000263900">
    <property type="component" value="Chromosome"/>
</dbReference>
<dbReference type="SUPFAM" id="SSF55298">
    <property type="entry name" value="YjgF-like"/>
    <property type="match status" value="1"/>
</dbReference>
<dbReference type="OrthoDB" id="9803101at2"/>
<dbReference type="InterPro" id="IPR006175">
    <property type="entry name" value="YjgF/YER057c/UK114"/>
</dbReference>
<dbReference type="Gene3D" id="3.30.1330.40">
    <property type="entry name" value="RutC-like"/>
    <property type="match status" value="1"/>
</dbReference>
<name>A0A3B7MWD8_9BACT</name>
<evidence type="ECO:0000313" key="2">
    <source>
        <dbReference type="Proteomes" id="UP000263900"/>
    </source>
</evidence>
<dbReference type="InterPro" id="IPR035959">
    <property type="entry name" value="RutC-like_sf"/>
</dbReference>
<keyword evidence="2" id="KW-1185">Reference proteome</keyword>
<dbReference type="CDD" id="cd00448">
    <property type="entry name" value="YjgF_YER057c_UK114_family"/>
    <property type="match status" value="1"/>
</dbReference>
<dbReference type="PANTHER" id="PTHR43857:SF1">
    <property type="entry name" value="YJGH FAMILY PROTEIN"/>
    <property type="match status" value="1"/>
</dbReference>
<protein>
    <submittedName>
        <fullName evidence="1">RidA family protein</fullName>
    </submittedName>
</protein>